<dbReference type="InterPro" id="IPR011055">
    <property type="entry name" value="Dup_hybrid_motif"/>
</dbReference>
<feature type="domain" description="M23ase beta-sheet core" evidence="1">
    <location>
        <begin position="84"/>
        <end position="181"/>
    </location>
</feature>
<dbReference type="InterPro" id="IPR016047">
    <property type="entry name" value="M23ase_b-sheet_dom"/>
</dbReference>
<evidence type="ECO:0000259" key="1">
    <source>
        <dbReference type="Pfam" id="PF01551"/>
    </source>
</evidence>
<dbReference type="Proteomes" id="UP000321306">
    <property type="component" value="Unassembled WGS sequence"/>
</dbReference>
<dbReference type="Pfam" id="PF01551">
    <property type="entry name" value="Peptidase_M23"/>
    <property type="match status" value="1"/>
</dbReference>
<organism evidence="2 3">
    <name type="scientific">Deinococcus cellulosilyticus (strain DSM 18568 / NBRC 106333 / KACC 11606 / 5516J-15)</name>
    <dbReference type="NCBI Taxonomy" id="1223518"/>
    <lineage>
        <taxon>Bacteria</taxon>
        <taxon>Thermotogati</taxon>
        <taxon>Deinococcota</taxon>
        <taxon>Deinococci</taxon>
        <taxon>Deinococcales</taxon>
        <taxon>Deinococcaceae</taxon>
        <taxon>Deinococcus</taxon>
    </lineage>
</organism>
<reference evidence="2 3" key="1">
    <citation type="submission" date="2019-07" db="EMBL/GenBank/DDBJ databases">
        <title>Whole genome shotgun sequence of Deinococcus cellulosilyticus NBRC 106333.</title>
        <authorList>
            <person name="Hosoyama A."/>
            <person name="Uohara A."/>
            <person name="Ohji S."/>
            <person name="Ichikawa N."/>
        </authorList>
    </citation>
    <scope>NUCLEOTIDE SEQUENCE [LARGE SCALE GENOMIC DNA]</scope>
    <source>
        <strain evidence="2 3">NBRC 106333</strain>
    </source>
</reference>
<sequence length="217" mass="24113">MHHKTKTALVILTATVMLAVILSRPPVWTRLSEAVEKVTQPGKPDLLPVTRIVFPVRNATISTIFLDPKYFDGTYGAALKGQWHTGWDLNWGTGDQDLGRPVYCVGGGVVVFAGQGAGQSWGNIVVVKHNIGGKTRWTRYAHLQDIQCKVGQTLQAGQQLGTIGKGYHNKWVAHLHFDIFQEKPLTWSHWPGGNKTAVLQYYIDPQQFFTTLKAVQP</sequence>
<evidence type="ECO:0000313" key="3">
    <source>
        <dbReference type="Proteomes" id="UP000321306"/>
    </source>
</evidence>
<dbReference type="SUPFAM" id="SSF51261">
    <property type="entry name" value="Duplicated hybrid motif"/>
    <property type="match status" value="1"/>
</dbReference>
<keyword evidence="3" id="KW-1185">Reference proteome</keyword>
<evidence type="ECO:0000313" key="2">
    <source>
        <dbReference type="EMBL" id="GEM45315.1"/>
    </source>
</evidence>
<dbReference type="GO" id="GO:0004222">
    <property type="term" value="F:metalloendopeptidase activity"/>
    <property type="evidence" value="ECO:0007669"/>
    <property type="project" value="TreeGrafter"/>
</dbReference>
<comment type="caution">
    <text evidence="2">The sequence shown here is derived from an EMBL/GenBank/DDBJ whole genome shotgun (WGS) entry which is preliminary data.</text>
</comment>
<dbReference type="EMBL" id="BJXB01000003">
    <property type="protein sequence ID" value="GEM45315.1"/>
    <property type="molecule type" value="Genomic_DNA"/>
</dbReference>
<dbReference type="InterPro" id="IPR050570">
    <property type="entry name" value="Cell_wall_metabolism_enzyme"/>
</dbReference>
<dbReference type="CDD" id="cd12797">
    <property type="entry name" value="M23_peptidase"/>
    <property type="match status" value="1"/>
</dbReference>
<dbReference type="AlphaFoldDB" id="A0A511MXJ0"/>
<dbReference type="PANTHER" id="PTHR21666">
    <property type="entry name" value="PEPTIDASE-RELATED"/>
    <property type="match status" value="1"/>
</dbReference>
<accession>A0A511MXJ0</accession>
<name>A0A511MXJ0_DEIC1</name>
<proteinExistence type="predicted"/>
<gene>
    <name evidence="2" type="ORF">DC3_09500</name>
</gene>
<dbReference type="PANTHER" id="PTHR21666:SF270">
    <property type="entry name" value="MUREIN HYDROLASE ACTIVATOR ENVC"/>
    <property type="match status" value="1"/>
</dbReference>
<dbReference type="Gene3D" id="2.70.70.10">
    <property type="entry name" value="Glucose Permease (Domain IIA)"/>
    <property type="match status" value="1"/>
</dbReference>
<protein>
    <recommendedName>
        <fullName evidence="1">M23ase beta-sheet core domain-containing protein</fullName>
    </recommendedName>
</protein>